<name>A0A9W6K0Y7_9HYPH</name>
<dbReference type="Pfam" id="PF00534">
    <property type="entry name" value="Glycos_transf_1"/>
    <property type="match status" value="1"/>
</dbReference>
<dbReference type="InterPro" id="IPR001296">
    <property type="entry name" value="Glyco_trans_1"/>
</dbReference>
<gene>
    <name evidence="3" type="ORF">GCM10017653_40490</name>
</gene>
<dbReference type="Proteomes" id="UP001143330">
    <property type="component" value="Unassembled WGS sequence"/>
</dbReference>
<dbReference type="SUPFAM" id="SSF53756">
    <property type="entry name" value="UDP-Glycosyltransferase/glycogen phosphorylase"/>
    <property type="match status" value="1"/>
</dbReference>
<dbReference type="PANTHER" id="PTHR46401:SF2">
    <property type="entry name" value="GLYCOSYLTRANSFERASE WBBK-RELATED"/>
    <property type="match status" value="1"/>
</dbReference>
<organism evidence="3 4">
    <name type="scientific">Ancylobacter defluvii</name>
    <dbReference type="NCBI Taxonomy" id="1282440"/>
    <lineage>
        <taxon>Bacteria</taxon>
        <taxon>Pseudomonadati</taxon>
        <taxon>Pseudomonadota</taxon>
        <taxon>Alphaproteobacteria</taxon>
        <taxon>Hyphomicrobiales</taxon>
        <taxon>Xanthobacteraceae</taxon>
        <taxon>Ancylobacter</taxon>
    </lineage>
</organism>
<dbReference type="GO" id="GO:0016757">
    <property type="term" value="F:glycosyltransferase activity"/>
    <property type="evidence" value="ECO:0007669"/>
    <property type="project" value="InterPro"/>
</dbReference>
<dbReference type="AlphaFoldDB" id="A0A9W6K0Y7"/>
<keyword evidence="4" id="KW-1185">Reference proteome</keyword>
<evidence type="ECO:0000259" key="2">
    <source>
        <dbReference type="Pfam" id="PF00534"/>
    </source>
</evidence>
<dbReference type="RefSeq" id="WP_213359904.1">
    <property type="nucleotide sequence ID" value="NZ_BSFM01000017.1"/>
</dbReference>
<reference evidence="3" key="2">
    <citation type="submission" date="2023-01" db="EMBL/GenBank/DDBJ databases">
        <authorList>
            <person name="Sun Q."/>
            <person name="Evtushenko L."/>
        </authorList>
    </citation>
    <scope>NUCLEOTIDE SEQUENCE</scope>
    <source>
        <strain evidence="3">VKM B-2789</strain>
    </source>
</reference>
<evidence type="ECO:0000256" key="1">
    <source>
        <dbReference type="ARBA" id="ARBA00022679"/>
    </source>
</evidence>
<proteinExistence type="predicted"/>
<sequence length="443" mass="48250">MPHDSSQGAAAAPARILLDLTDVVILISAGGGIGGIIRVVVRLARHATAPDAQIPVTLAFYHPVRKTYVAIDPKLFADDSWTRPADLRVALGLIGVPVPFIGTRHFGEPVRRFWHIARRRLKNWRAARAERAPAGGPASGWALRPLDLAPGEKLRAAVLGMAWMVPKHIERLRALGADVEIVTLIHDLIPLTAGNEELPNPAFVHWFRHLVRQTTRFLAVSRYTADEVTREVAAMGGHVARIDVVPLAHEFAFDGTPDRSVVPAGEFVVTVGSLGHKRKNLDLLLEVWGRLAERLGPQALPALVIAGAHGRQAARREAAIARHPGLRDKVVLVDRPNDAKLAALYAACLFTVYPSRYEGWGLPVGEAAWFGKLSVCSNVTSIPEVMGPVADYFDPADAEAMANALEQPIRDRAYLKAREAEIAAMQLRSWADVARTLVARLAQ</sequence>
<evidence type="ECO:0000313" key="3">
    <source>
        <dbReference type="EMBL" id="GLK85979.1"/>
    </source>
</evidence>
<reference evidence="3" key="1">
    <citation type="journal article" date="2014" name="Int. J. Syst. Evol. Microbiol.">
        <title>Complete genome sequence of Corynebacterium casei LMG S-19264T (=DSM 44701T), isolated from a smear-ripened cheese.</title>
        <authorList>
            <consortium name="US DOE Joint Genome Institute (JGI-PGF)"/>
            <person name="Walter F."/>
            <person name="Albersmeier A."/>
            <person name="Kalinowski J."/>
            <person name="Ruckert C."/>
        </authorList>
    </citation>
    <scope>NUCLEOTIDE SEQUENCE</scope>
    <source>
        <strain evidence="3">VKM B-2789</strain>
    </source>
</reference>
<feature type="domain" description="Glycosyl transferase family 1" evidence="2">
    <location>
        <begin position="266"/>
        <end position="416"/>
    </location>
</feature>
<dbReference type="Gene3D" id="3.40.50.2000">
    <property type="entry name" value="Glycogen Phosphorylase B"/>
    <property type="match status" value="1"/>
</dbReference>
<accession>A0A9W6K0Y7</accession>
<dbReference type="EMBL" id="BSFM01000017">
    <property type="protein sequence ID" value="GLK85979.1"/>
    <property type="molecule type" value="Genomic_DNA"/>
</dbReference>
<dbReference type="CDD" id="cd03809">
    <property type="entry name" value="GT4_MtfB-like"/>
    <property type="match status" value="1"/>
</dbReference>
<dbReference type="PANTHER" id="PTHR46401">
    <property type="entry name" value="GLYCOSYLTRANSFERASE WBBK-RELATED"/>
    <property type="match status" value="1"/>
</dbReference>
<keyword evidence="1" id="KW-0808">Transferase</keyword>
<evidence type="ECO:0000313" key="4">
    <source>
        <dbReference type="Proteomes" id="UP001143330"/>
    </source>
</evidence>
<protein>
    <recommendedName>
        <fullName evidence="2">Glycosyl transferase family 1 domain-containing protein</fullName>
    </recommendedName>
</protein>
<comment type="caution">
    <text evidence="3">The sequence shown here is derived from an EMBL/GenBank/DDBJ whole genome shotgun (WGS) entry which is preliminary data.</text>
</comment>